<feature type="signal peptide" evidence="2">
    <location>
        <begin position="1"/>
        <end position="16"/>
    </location>
</feature>
<evidence type="ECO:0000313" key="5">
    <source>
        <dbReference type="EMBL" id="KAG9193244.1"/>
    </source>
</evidence>
<feature type="region of interest" description="Disordered" evidence="1">
    <location>
        <begin position="34"/>
        <end position="59"/>
    </location>
</feature>
<proteinExistence type="predicted"/>
<dbReference type="InterPro" id="IPR005151">
    <property type="entry name" value="Tail-specific_protease"/>
</dbReference>
<comment type="caution">
    <text evidence="5">The sequence shown here is derived from an EMBL/GenBank/DDBJ whole genome shotgun (WGS) entry which is preliminary data.</text>
</comment>
<evidence type="ECO:0000259" key="3">
    <source>
        <dbReference type="Pfam" id="PF03572"/>
    </source>
</evidence>
<dbReference type="InterPro" id="IPR056186">
    <property type="entry name" value="PDZ_CPAF-rel"/>
</dbReference>
<name>A0AAD4IEW8_9PLEO</name>
<protein>
    <recommendedName>
        <fullName evidence="7">Tail specific protease domain-containing protein</fullName>
    </recommendedName>
</protein>
<feature type="chain" id="PRO_5042049795" description="Tail specific protease domain-containing protein" evidence="2">
    <location>
        <begin position="17"/>
        <end position="779"/>
    </location>
</feature>
<evidence type="ECO:0000256" key="2">
    <source>
        <dbReference type="SAM" id="SignalP"/>
    </source>
</evidence>
<dbReference type="EMBL" id="JAANER010000002">
    <property type="protein sequence ID" value="KAG9193244.1"/>
    <property type="molecule type" value="Genomic_DNA"/>
</dbReference>
<evidence type="ECO:0008006" key="7">
    <source>
        <dbReference type="Google" id="ProtNLM"/>
    </source>
</evidence>
<feature type="domain" description="CPAF-like PDZ" evidence="4">
    <location>
        <begin position="190"/>
        <end position="299"/>
    </location>
</feature>
<dbReference type="AlphaFoldDB" id="A0AAD4IEW8"/>
<dbReference type="PANTHER" id="PTHR37049">
    <property type="entry name" value="PEPTIDASE S41 FAMILY PROTEIN"/>
    <property type="match status" value="1"/>
</dbReference>
<gene>
    <name evidence="5" type="ORF">G6011_03279</name>
</gene>
<evidence type="ECO:0000256" key="1">
    <source>
        <dbReference type="SAM" id="MobiDB-lite"/>
    </source>
</evidence>
<dbReference type="Gene3D" id="3.90.226.10">
    <property type="entry name" value="2-enoyl-CoA Hydratase, Chain A, domain 1"/>
    <property type="match status" value="1"/>
</dbReference>
<dbReference type="SUPFAM" id="SSF52096">
    <property type="entry name" value="ClpP/crotonase"/>
    <property type="match status" value="1"/>
</dbReference>
<keyword evidence="2" id="KW-0732">Signal</keyword>
<dbReference type="PANTHER" id="PTHR37049:SF4">
    <property type="entry name" value="RHODANESE DOMAIN-CONTAINING PROTEIN"/>
    <property type="match status" value="1"/>
</dbReference>
<dbReference type="GO" id="GO:0006508">
    <property type="term" value="P:proteolysis"/>
    <property type="evidence" value="ECO:0007669"/>
    <property type="project" value="InterPro"/>
</dbReference>
<keyword evidence="6" id="KW-1185">Reference proteome</keyword>
<reference evidence="5" key="1">
    <citation type="submission" date="2021-07" db="EMBL/GenBank/DDBJ databases">
        <title>Genome Resource of American Ginseng Black Spot Pathogen Alternaria panax.</title>
        <authorList>
            <person name="Qiu C."/>
            <person name="Wang W."/>
            <person name="Liu Z."/>
        </authorList>
    </citation>
    <scope>NUCLEOTIDE SEQUENCE</scope>
    <source>
        <strain evidence="5">BNCC115425</strain>
    </source>
</reference>
<organism evidence="5 6">
    <name type="scientific">Alternaria panax</name>
    <dbReference type="NCBI Taxonomy" id="48097"/>
    <lineage>
        <taxon>Eukaryota</taxon>
        <taxon>Fungi</taxon>
        <taxon>Dikarya</taxon>
        <taxon>Ascomycota</taxon>
        <taxon>Pezizomycotina</taxon>
        <taxon>Dothideomycetes</taxon>
        <taxon>Pleosporomycetidae</taxon>
        <taxon>Pleosporales</taxon>
        <taxon>Pleosporineae</taxon>
        <taxon>Pleosporaceae</taxon>
        <taxon>Alternaria</taxon>
        <taxon>Alternaria sect. Panax</taxon>
    </lineage>
</organism>
<feature type="compositionally biased region" description="Polar residues" evidence="1">
    <location>
        <begin position="726"/>
        <end position="745"/>
    </location>
</feature>
<feature type="domain" description="Tail specific protease" evidence="3">
    <location>
        <begin position="386"/>
        <end position="585"/>
    </location>
</feature>
<feature type="compositionally biased region" description="Polar residues" evidence="1">
    <location>
        <begin position="49"/>
        <end position="59"/>
    </location>
</feature>
<dbReference type="InterPro" id="IPR052766">
    <property type="entry name" value="S41A_metabolite_peptidase"/>
</dbReference>
<feature type="region of interest" description="Disordered" evidence="1">
    <location>
        <begin position="726"/>
        <end position="753"/>
    </location>
</feature>
<dbReference type="Proteomes" id="UP001199106">
    <property type="component" value="Unassembled WGS sequence"/>
</dbReference>
<dbReference type="Pfam" id="PF23658">
    <property type="entry name" value="PDZ_CPAF_rel"/>
    <property type="match status" value="1"/>
</dbReference>
<dbReference type="Pfam" id="PF03572">
    <property type="entry name" value="Peptidase_S41"/>
    <property type="match status" value="1"/>
</dbReference>
<accession>A0AAD4IEW8</accession>
<evidence type="ECO:0000259" key="4">
    <source>
        <dbReference type="Pfam" id="PF23658"/>
    </source>
</evidence>
<feature type="region of interest" description="Disordered" evidence="1">
    <location>
        <begin position="320"/>
        <end position="340"/>
    </location>
</feature>
<evidence type="ECO:0000313" key="6">
    <source>
        <dbReference type="Proteomes" id="UP001199106"/>
    </source>
</evidence>
<dbReference type="GO" id="GO:0008236">
    <property type="term" value="F:serine-type peptidase activity"/>
    <property type="evidence" value="ECO:0007669"/>
    <property type="project" value="InterPro"/>
</dbReference>
<sequence length="779" mass="84687">MRSFVALSALIAVATAQSATSSVDVSQSFDIVPTSTPTPSSIDDIDLDPTTTENVSGPIETSQACGDIAELVADEFSELPVVDAALAYACLKSLPFYSADASSTIDEIKKIVEFQSTLNYLKDPPKGWPNEAVDIVAGLNNIKSNAESGQYSNEFDFENDIASLMVKAHDGHLGWNGMAYAGVFRWRRSSAFALVSASRDGSEIPQIWALQDFNGTVDYDPSPVTQIDGRDAVQFLMDEAKLNSYHDPDTRFNAMFFSQAAENYGYFTSPRFYPGATTNVTFENGTADTYSNGAIVLQPESWSYISDPDSFYDTYVRPETSSTRVKKRDPTKPPLHLENPRDYEFRGTFAQQHGSVPLLYPDPVVAHSADMVPLAGFFVNTNAGEIGVLVVTTFNTEDVAGAQEFQAVIQEYISQAQSRGVEKHIIDLRANNGGKVLSGYDMYLQFFPSQEPQTQNRYRGHRASEVYGESLSSFEEINLLNAELFTSPFSNDAYLSSTGKDFSDWKAMYPPERFNNDKFTALLKYNLSDPLTTSNERTAVGITMTGYNSRSNFTTDPFRASDIILLTDGVCASTCSIFTELMIQQSGVRSLAIGGLPSFGPMVAVGGTKGTLVLPSLYMEALSEYVTAQFASSQSEANEWAEFLPTAAPIAVIDASVNFQDNIRAGFESAGVPTQFLNNTASCRIWYEPEDYFNVTRLWERAANVAFGSNGALDESACVAGSVTNLEQQQGKGDQNPESTGSGSAQEGGDDEDAASGLRVGWVHLLASAGAVALSFCLM</sequence>
<dbReference type="InterPro" id="IPR029045">
    <property type="entry name" value="ClpP/crotonase-like_dom_sf"/>
</dbReference>